<sequence>MPPPPRRGLPSTSSLVSASDPRSTPKPRFSWPSGPPSSPTITGGYPSSSLPAAAAAAATRRRRTPFPSSPTFRLLSLPASSTTSSNPSCPSAALAPSPTRRSPPSSPSSFLNLTHTSRGELPPRPRRPPNGHPLWVLPAALHPPFSLLFWVHLRYPHHGRKPPAVRLLLSMRGVGYRPDLLTLNFLVSSLCSSSEVEEAVGILRGMAGAGCGPDCDSYCAVIDACCGSAVGDVPRAVALLREMVAGEGMVPRKGTVGKVVGALRREGQGRKAAKVVAFLDNEGVSVGFEEYEAVVEGCLECKEFVMAGKMVVKMSEVGFIPYIRVRHRVVEGLAGIGQQELAGGEASLAKIRS</sequence>
<feature type="compositionally biased region" description="Low complexity" evidence="4">
    <location>
        <begin position="65"/>
        <end position="109"/>
    </location>
</feature>
<evidence type="ECO:0000256" key="1">
    <source>
        <dbReference type="ARBA" id="ARBA00007626"/>
    </source>
</evidence>
<feature type="compositionally biased region" description="Polar residues" evidence="4">
    <location>
        <begin position="10"/>
        <end position="22"/>
    </location>
</feature>
<evidence type="ECO:0000256" key="2">
    <source>
        <dbReference type="ARBA" id="ARBA00022737"/>
    </source>
</evidence>
<dbReference type="PROSITE" id="PS51375">
    <property type="entry name" value="PPR"/>
    <property type="match status" value="1"/>
</dbReference>
<feature type="region of interest" description="Disordered" evidence="4">
    <location>
        <begin position="1"/>
        <end position="127"/>
    </location>
</feature>
<dbReference type="InterPro" id="IPR002885">
    <property type="entry name" value="PPR_rpt"/>
</dbReference>
<comment type="similarity">
    <text evidence="1">Belongs to the PPR family. P subfamily.</text>
</comment>
<dbReference type="EMBL" id="CACRZD030000001">
    <property type="protein sequence ID" value="CAA6654806.1"/>
    <property type="molecule type" value="Genomic_DNA"/>
</dbReference>
<dbReference type="InterPro" id="IPR011990">
    <property type="entry name" value="TPR-like_helical_dom_sf"/>
</dbReference>
<dbReference type="Gene3D" id="1.25.40.10">
    <property type="entry name" value="Tetratricopeptide repeat domain"/>
    <property type="match status" value="1"/>
</dbReference>
<proteinExistence type="inferred from homology"/>
<organism evidence="5">
    <name type="scientific">Spirodela intermedia</name>
    <name type="common">Intermediate duckweed</name>
    <dbReference type="NCBI Taxonomy" id="51605"/>
    <lineage>
        <taxon>Eukaryota</taxon>
        <taxon>Viridiplantae</taxon>
        <taxon>Streptophyta</taxon>
        <taxon>Embryophyta</taxon>
        <taxon>Tracheophyta</taxon>
        <taxon>Spermatophyta</taxon>
        <taxon>Magnoliopsida</taxon>
        <taxon>Liliopsida</taxon>
        <taxon>Araceae</taxon>
        <taxon>Lemnoideae</taxon>
        <taxon>Spirodela</taxon>
    </lineage>
</organism>
<protein>
    <submittedName>
        <fullName evidence="5">Uncharacterized protein</fullName>
    </submittedName>
</protein>
<accession>A0A7I8IAQ5</accession>
<reference evidence="5 6" key="1">
    <citation type="submission" date="2019-12" db="EMBL/GenBank/DDBJ databases">
        <authorList>
            <person name="Scholz U."/>
            <person name="Mascher M."/>
            <person name="Fiebig A."/>
        </authorList>
    </citation>
    <scope>NUCLEOTIDE SEQUENCE</scope>
</reference>
<dbReference type="NCBIfam" id="TIGR00756">
    <property type="entry name" value="PPR"/>
    <property type="match status" value="1"/>
</dbReference>
<keyword evidence="2" id="KW-0677">Repeat</keyword>
<dbReference type="PANTHER" id="PTHR47939">
    <property type="entry name" value="MEMBRANE-ASSOCIATED SALT-INDUCIBLE PROTEIN-LIKE"/>
    <property type="match status" value="1"/>
</dbReference>
<evidence type="ECO:0000313" key="6">
    <source>
        <dbReference type="Proteomes" id="UP001189122"/>
    </source>
</evidence>
<evidence type="ECO:0000256" key="3">
    <source>
        <dbReference type="PROSITE-ProRule" id="PRU00708"/>
    </source>
</evidence>
<gene>
    <name evidence="5" type="ORF">SI7747_01001396</name>
</gene>
<feature type="repeat" description="PPR" evidence="3">
    <location>
        <begin position="179"/>
        <end position="213"/>
    </location>
</feature>
<dbReference type="Proteomes" id="UP001189122">
    <property type="component" value="Unassembled WGS sequence"/>
</dbReference>
<name>A0A7I8IAQ5_SPIIN</name>
<feature type="compositionally biased region" description="Low complexity" evidence="4">
    <location>
        <begin position="39"/>
        <end position="58"/>
    </location>
</feature>
<dbReference type="EMBL" id="LR743588">
    <property type="protein sequence ID" value="CAA2615033.1"/>
    <property type="molecule type" value="Genomic_DNA"/>
</dbReference>
<evidence type="ECO:0000313" key="5">
    <source>
        <dbReference type="EMBL" id="CAA2615033.1"/>
    </source>
</evidence>
<dbReference type="PANTHER" id="PTHR47939:SF13">
    <property type="entry name" value="OS03G0201400 PROTEIN"/>
    <property type="match status" value="1"/>
</dbReference>
<keyword evidence="6" id="KW-1185">Reference proteome</keyword>
<evidence type="ECO:0000256" key="4">
    <source>
        <dbReference type="SAM" id="MobiDB-lite"/>
    </source>
</evidence>
<dbReference type="InterPro" id="IPR050667">
    <property type="entry name" value="PPR-containing_protein"/>
</dbReference>
<dbReference type="AlphaFoldDB" id="A0A7I8IAQ5"/>